<keyword evidence="1" id="KW-0812">Transmembrane</keyword>
<feature type="transmembrane region" description="Helical" evidence="1">
    <location>
        <begin position="12"/>
        <end position="31"/>
    </location>
</feature>
<comment type="caution">
    <text evidence="2">The sequence shown here is derived from an EMBL/GenBank/DDBJ whole genome shotgun (WGS) entry which is preliminary data.</text>
</comment>
<evidence type="ECO:0008006" key="4">
    <source>
        <dbReference type="Google" id="ProtNLM"/>
    </source>
</evidence>
<reference evidence="2 3" key="1">
    <citation type="journal article" date="2015" name="Stand. Genomic Sci.">
        <title>Genomic Encyclopedia of Bacterial and Archaeal Type Strains, Phase III: the genomes of soil and plant-associated and newly described type strains.</title>
        <authorList>
            <person name="Whitman W.B."/>
            <person name="Woyke T."/>
            <person name="Klenk H.P."/>
            <person name="Zhou Y."/>
            <person name="Lilburn T.G."/>
            <person name="Beck B.J."/>
            <person name="De Vos P."/>
            <person name="Vandamme P."/>
            <person name="Eisen J.A."/>
            <person name="Garrity G."/>
            <person name="Hugenholtz P."/>
            <person name="Kyrpides N.C."/>
        </authorList>
    </citation>
    <scope>NUCLEOTIDE SEQUENCE [LARGE SCALE GENOMIC DNA]</scope>
    <source>
        <strain evidence="2 3">CV53</strain>
    </source>
</reference>
<dbReference type="RefSeq" id="WP_132002726.1">
    <property type="nucleotide sequence ID" value="NZ_JABUHM010000002.1"/>
</dbReference>
<feature type="transmembrane region" description="Helical" evidence="1">
    <location>
        <begin position="101"/>
        <end position="119"/>
    </location>
</feature>
<feature type="transmembrane region" description="Helical" evidence="1">
    <location>
        <begin position="71"/>
        <end position="89"/>
    </location>
</feature>
<gene>
    <name evidence="2" type="ORF">EV146_10328</name>
</gene>
<dbReference type="AlphaFoldDB" id="A0A4R2BHC8"/>
<protein>
    <recommendedName>
        <fullName evidence="4">DUF3021 family protein</fullName>
    </recommendedName>
</protein>
<evidence type="ECO:0000313" key="2">
    <source>
        <dbReference type="EMBL" id="TCN26507.1"/>
    </source>
</evidence>
<sequence>MITHLRQSFTQAAFGSILWIFLLSSFVYHGLNIPFNYVWNLIGIGVIFGIIFGVIYPYLWGYSTFKASVNIVLSTLINSLGGFLVVYLFSGDMFNLIKEYALFIILLTLAGHIIAFYFYSKYENKKLADSLNKLKK</sequence>
<accession>A0A4R2BHC8</accession>
<evidence type="ECO:0000313" key="3">
    <source>
        <dbReference type="Proteomes" id="UP000295689"/>
    </source>
</evidence>
<organism evidence="2 3">
    <name type="scientific">Mesobacillus foraminis</name>
    <dbReference type="NCBI Taxonomy" id="279826"/>
    <lineage>
        <taxon>Bacteria</taxon>
        <taxon>Bacillati</taxon>
        <taxon>Bacillota</taxon>
        <taxon>Bacilli</taxon>
        <taxon>Bacillales</taxon>
        <taxon>Bacillaceae</taxon>
        <taxon>Mesobacillus</taxon>
    </lineage>
</organism>
<name>A0A4R2BHC8_9BACI</name>
<feature type="transmembrane region" description="Helical" evidence="1">
    <location>
        <begin position="37"/>
        <end position="59"/>
    </location>
</feature>
<keyword evidence="1" id="KW-1133">Transmembrane helix</keyword>
<evidence type="ECO:0000256" key="1">
    <source>
        <dbReference type="SAM" id="Phobius"/>
    </source>
</evidence>
<proteinExistence type="predicted"/>
<keyword evidence="1" id="KW-0472">Membrane</keyword>
<dbReference type="EMBL" id="SLVV01000003">
    <property type="protein sequence ID" value="TCN26507.1"/>
    <property type="molecule type" value="Genomic_DNA"/>
</dbReference>
<dbReference type="Proteomes" id="UP000295689">
    <property type="component" value="Unassembled WGS sequence"/>
</dbReference>
<keyword evidence="3" id="KW-1185">Reference proteome</keyword>